<keyword evidence="2" id="KW-1185">Reference proteome</keyword>
<feature type="non-terminal residue" evidence="1">
    <location>
        <position position="64"/>
    </location>
</feature>
<accession>A0A392QNB5</accession>
<proteinExistence type="predicted"/>
<name>A0A392QNB5_9FABA</name>
<protein>
    <submittedName>
        <fullName evidence="1">Uncharacterized protein</fullName>
    </submittedName>
</protein>
<sequence length="64" mass="6962">MPLTTGTTPRTISNFLTPLVGVTLLTPVASTIATPTSDSKDLRSYFLPSSRFYHVLLDLLGPLR</sequence>
<dbReference type="Proteomes" id="UP000265520">
    <property type="component" value="Unassembled WGS sequence"/>
</dbReference>
<reference evidence="1 2" key="1">
    <citation type="journal article" date="2018" name="Front. Plant Sci.">
        <title>Red Clover (Trifolium pratense) and Zigzag Clover (T. medium) - A Picture of Genomic Similarities and Differences.</title>
        <authorList>
            <person name="Dluhosova J."/>
            <person name="Istvanek J."/>
            <person name="Nedelnik J."/>
            <person name="Repkova J."/>
        </authorList>
    </citation>
    <scope>NUCLEOTIDE SEQUENCE [LARGE SCALE GENOMIC DNA]</scope>
    <source>
        <strain evidence="2">cv. 10/8</strain>
        <tissue evidence="1">Leaf</tissue>
    </source>
</reference>
<dbReference type="EMBL" id="LXQA010143421">
    <property type="protein sequence ID" value="MCI24765.1"/>
    <property type="molecule type" value="Genomic_DNA"/>
</dbReference>
<organism evidence="1 2">
    <name type="scientific">Trifolium medium</name>
    <dbReference type="NCBI Taxonomy" id="97028"/>
    <lineage>
        <taxon>Eukaryota</taxon>
        <taxon>Viridiplantae</taxon>
        <taxon>Streptophyta</taxon>
        <taxon>Embryophyta</taxon>
        <taxon>Tracheophyta</taxon>
        <taxon>Spermatophyta</taxon>
        <taxon>Magnoliopsida</taxon>
        <taxon>eudicotyledons</taxon>
        <taxon>Gunneridae</taxon>
        <taxon>Pentapetalae</taxon>
        <taxon>rosids</taxon>
        <taxon>fabids</taxon>
        <taxon>Fabales</taxon>
        <taxon>Fabaceae</taxon>
        <taxon>Papilionoideae</taxon>
        <taxon>50 kb inversion clade</taxon>
        <taxon>NPAAA clade</taxon>
        <taxon>Hologalegina</taxon>
        <taxon>IRL clade</taxon>
        <taxon>Trifolieae</taxon>
        <taxon>Trifolium</taxon>
    </lineage>
</organism>
<evidence type="ECO:0000313" key="2">
    <source>
        <dbReference type="Proteomes" id="UP000265520"/>
    </source>
</evidence>
<comment type="caution">
    <text evidence="1">The sequence shown here is derived from an EMBL/GenBank/DDBJ whole genome shotgun (WGS) entry which is preliminary data.</text>
</comment>
<dbReference type="AlphaFoldDB" id="A0A392QNB5"/>
<evidence type="ECO:0000313" key="1">
    <source>
        <dbReference type="EMBL" id="MCI24765.1"/>
    </source>
</evidence>